<evidence type="ECO:0000313" key="11">
    <source>
        <dbReference type="Proteomes" id="UP000185678"/>
    </source>
</evidence>
<dbReference type="SUPFAM" id="SSF51717">
    <property type="entry name" value="Dihydropteroate synthetase-like"/>
    <property type="match status" value="1"/>
</dbReference>
<dbReference type="STRING" id="80876.SAMN05421779_101495"/>
<evidence type="ECO:0000256" key="6">
    <source>
        <dbReference type="ARBA" id="ARBA00022723"/>
    </source>
</evidence>
<dbReference type="PROSITE" id="PS50972">
    <property type="entry name" value="PTERIN_BINDING"/>
    <property type="match status" value="1"/>
</dbReference>
<dbReference type="CDD" id="cd00739">
    <property type="entry name" value="DHPS"/>
    <property type="match status" value="1"/>
</dbReference>
<dbReference type="GO" id="GO:0046656">
    <property type="term" value="P:folic acid biosynthetic process"/>
    <property type="evidence" value="ECO:0007669"/>
    <property type="project" value="UniProtKB-KW"/>
</dbReference>
<dbReference type="Gene3D" id="3.20.20.20">
    <property type="entry name" value="Dihydropteroate synthase-like"/>
    <property type="match status" value="1"/>
</dbReference>
<evidence type="ECO:0000256" key="1">
    <source>
        <dbReference type="ARBA" id="ARBA00000012"/>
    </source>
</evidence>
<gene>
    <name evidence="10" type="ORF">SAMN05421779_101495</name>
</gene>
<dbReference type="InterPro" id="IPR011005">
    <property type="entry name" value="Dihydropteroate_synth-like_sf"/>
</dbReference>
<comment type="catalytic activity">
    <reaction evidence="1">
        <text>(7,8-dihydropterin-6-yl)methyl diphosphate + 4-aminobenzoate = 7,8-dihydropteroate + diphosphate</text>
        <dbReference type="Rhea" id="RHEA:19949"/>
        <dbReference type="ChEBI" id="CHEBI:17836"/>
        <dbReference type="ChEBI" id="CHEBI:17839"/>
        <dbReference type="ChEBI" id="CHEBI:33019"/>
        <dbReference type="ChEBI" id="CHEBI:72950"/>
        <dbReference type="EC" id="2.5.1.15"/>
    </reaction>
</comment>
<organism evidence="10 11">
    <name type="scientific">Insolitispirillum peregrinum</name>
    <dbReference type="NCBI Taxonomy" id="80876"/>
    <lineage>
        <taxon>Bacteria</taxon>
        <taxon>Pseudomonadati</taxon>
        <taxon>Pseudomonadota</taxon>
        <taxon>Alphaproteobacteria</taxon>
        <taxon>Rhodospirillales</taxon>
        <taxon>Novispirillaceae</taxon>
        <taxon>Insolitispirillum</taxon>
    </lineage>
</organism>
<dbReference type="EMBL" id="FTOA01000001">
    <property type="protein sequence ID" value="SIS39428.1"/>
    <property type="molecule type" value="Genomic_DNA"/>
</dbReference>
<dbReference type="NCBIfam" id="TIGR01496">
    <property type="entry name" value="DHPS"/>
    <property type="match status" value="1"/>
</dbReference>
<evidence type="ECO:0000256" key="2">
    <source>
        <dbReference type="ARBA" id="ARBA00001946"/>
    </source>
</evidence>
<dbReference type="PROSITE" id="PS00792">
    <property type="entry name" value="DHPS_1"/>
    <property type="match status" value="1"/>
</dbReference>
<dbReference type="Proteomes" id="UP000185678">
    <property type="component" value="Unassembled WGS sequence"/>
</dbReference>
<dbReference type="InterPro" id="IPR006390">
    <property type="entry name" value="DHP_synth_dom"/>
</dbReference>
<comment type="cofactor">
    <cofactor evidence="2">
        <name>Mg(2+)</name>
        <dbReference type="ChEBI" id="CHEBI:18420"/>
    </cofactor>
</comment>
<dbReference type="EC" id="2.5.1.15" evidence="4"/>
<evidence type="ECO:0000256" key="3">
    <source>
        <dbReference type="ARBA" id="ARBA00004763"/>
    </source>
</evidence>
<dbReference type="PROSITE" id="PS00793">
    <property type="entry name" value="DHPS_2"/>
    <property type="match status" value="1"/>
</dbReference>
<dbReference type="GO" id="GO:0004156">
    <property type="term" value="F:dihydropteroate synthase activity"/>
    <property type="evidence" value="ECO:0007669"/>
    <property type="project" value="UniProtKB-EC"/>
</dbReference>
<evidence type="ECO:0000313" key="10">
    <source>
        <dbReference type="EMBL" id="SIS39428.1"/>
    </source>
</evidence>
<keyword evidence="11" id="KW-1185">Reference proteome</keyword>
<protein>
    <recommendedName>
        <fullName evidence="4">dihydropteroate synthase</fullName>
        <ecNumber evidence="4">2.5.1.15</ecNumber>
    </recommendedName>
</protein>
<sequence>MRDAEARETLATVTRSPALVRGFSRLVADEDIERSLYLAPLAGLPATGAILPAFEVLVRLPGERVVSTIAGRSDLLAWADSEGSLVHKAVKRRLAGLESRCPPFAGLAMDGTQGRPHVMGIVNATPDSFSDGGRHLDPQAAVNAALAMVDAGATIIDVGGESTRPGADAVSPDEEIRRVVPVVQALAERGVLVSIDTRHAAVMQATVAAGAGIINDVTALEGDADSLAVAARLGVPVILMHMIGDPRTMQDAPRYRHAPLDVYDALADRVEACLAAGIPREALAVDVGIGFAKSVQHNTEILARLGMYHGLGCAQLLGVSRKSYIGRLSRGEPPLGRVPGSLATAVTAAGQGVQMIRVHDVAETVQALTIWHAIARSGPAGGDDPVWNDQSY</sequence>
<proteinExistence type="predicted"/>
<reference evidence="10 11" key="1">
    <citation type="submission" date="2017-01" db="EMBL/GenBank/DDBJ databases">
        <authorList>
            <person name="Mah S.A."/>
            <person name="Swanson W.J."/>
            <person name="Moy G.W."/>
            <person name="Vacquier V.D."/>
        </authorList>
    </citation>
    <scope>NUCLEOTIDE SEQUENCE [LARGE SCALE GENOMIC DNA]</scope>
    <source>
        <strain evidence="10 11">DSM 11589</strain>
    </source>
</reference>
<evidence type="ECO:0000259" key="9">
    <source>
        <dbReference type="PROSITE" id="PS50972"/>
    </source>
</evidence>
<dbReference type="PANTHER" id="PTHR20941:SF1">
    <property type="entry name" value="FOLIC ACID SYNTHESIS PROTEIN FOL1"/>
    <property type="match status" value="1"/>
</dbReference>
<evidence type="ECO:0000256" key="4">
    <source>
        <dbReference type="ARBA" id="ARBA00012458"/>
    </source>
</evidence>
<dbReference type="GO" id="GO:0046872">
    <property type="term" value="F:metal ion binding"/>
    <property type="evidence" value="ECO:0007669"/>
    <property type="project" value="UniProtKB-KW"/>
</dbReference>
<dbReference type="PANTHER" id="PTHR20941">
    <property type="entry name" value="FOLATE SYNTHESIS PROTEINS"/>
    <property type="match status" value="1"/>
</dbReference>
<dbReference type="Pfam" id="PF00809">
    <property type="entry name" value="Pterin_bind"/>
    <property type="match status" value="1"/>
</dbReference>
<feature type="domain" description="Pterin-binding" evidence="9">
    <location>
        <begin position="116"/>
        <end position="369"/>
    </location>
</feature>
<evidence type="ECO:0000256" key="8">
    <source>
        <dbReference type="ARBA" id="ARBA00022909"/>
    </source>
</evidence>
<dbReference type="AlphaFoldDB" id="A0A1N7IQS9"/>
<evidence type="ECO:0000256" key="7">
    <source>
        <dbReference type="ARBA" id="ARBA00022842"/>
    </source>
</evidence>
<comment type="pathway">
    <text evidence="3">Cofactor biosynthesis; tetrahydrofolate biosynthesis; 7,8-dihydrofolate from 2-amino-4-hydroxy-6-hydroxymethyl-7,8-dihydropteridine diphosphate and 4-aminobenzoate: step 1/2.</text>
</comment>
<dbReference type="OrthoDB" id="9811744at2"/>
<evidence type="ECO:0000256" key="5">
    <source>
        <dbReference type="ARBA" id="ARBA00022679"/>
    </source>
</evidence>
<keyword evidence="7" id="KW-0460">Magnesium</keyword>
<keyword evidence="8" id="KW-0289">Folate biosynthesis</keyword>
<keyword evidence="6" id="KW-0479">Metal-binding</keyword>
<dbReference type="GO" id="GO:0005829">
    <property type="term" value="C:cytosol"/>
    <property type="evidence" value="ECO:0007669"/>
    <property type="project" value="TreeGrafter"/>
</dbReference>
<keyword evidence="5" id="KW-0808">Transferase</keyword>
<dbReference type="InterPro" id="IPR045031">
    <property type="entry name" value="DHP_synth-like"/>
</dbReference>
<dbReference type="InterPro" id="IPR000489">
    <property type="entry name" value="Pterin-binding_dom"/>
</dbReference>
<accession>A0A1N7IQS9</accession>
<name>A0A1N7IQS9_9PROT</name>
<dbReference type="GO" id="GO:0046654">
    <property type="term" value="P:tetrahydrofolate biosynthetic process"/>
    <property type="evidence" value="ECO:0007669"/>
    <property type="project" value="TreeGrafter"/>
</dbReference>